<dbReference type="Gene3D" id="2.40.10.120">
    <property type="match status" value="1"/>
</dbReference>
<dbReference type="GO" id="GO:0006508">
    <property type="term" value="P:proteolysis"/>
    <property type="evidence" value="ECO:0007669"/>
    <property type="project" value="UniProtKB-KW"/>
</dbReference>
<protein>
    <submittedName>
        <fullName evidence="4">S1-C subfamily serine protease</fullName>
    </submittedName>
</protein>
<reference evidence="4 5" key="1">
    <citation type="submission" date="2020-08" db="EMBL/GenBank/DDBJ databases">
        <title>Genomic Encyclopedia of Type Strains, Phase IV (KMG-V): Genome sequencing to study the core and pangenomes of soil and plant-associated prokaryotes.</title>
        <authorList>
            <person name="Whitman W."/>
        </authorList>
    </citation>
    <scope>NUCLEOTIDE SEQUENCE [LARGE SCALE GENOMIC DNA]</scope>
    <source>
        <strain evidence="4 5">MP601</strain>
    </source>
</reference>
<dbReference type="InterPro" id="IPR036034">
    <property type="entry name" value="PDZ_sf"/>
</dbReference>
<dbReference type="PROSITE" id="PS50106">
    <property type="entry name" value="PDZ"/>
    <property type="match status" value="1"/>
</dbReference>
<dbReference type="PANTHER" id="PTHR43343">
    <property type="entry name" value="PEPTIDASE S12"/>
    <property type="match status" value="1"/>
</dbReference>
<dbReference type="SMART" id="SM00228">
    <property type="entry name" value="PDZ"/>
    <property type="match status" value="1"/>
</dbReference>
<evidence type="ECO:0000259" key="3">
    <source>
        <dbReference type="PROSITE" id="PS50106"/>
    </source>
</evidence>
<proteinExistence type="predicted"/>
<keyword evidence="1 4" id="KW-0645">Protease</keyword>
<dbReference type="SUPFAM" id="SSF50156">
    <property type="entry name" value="PDZ domain-like"/>
    <property type="match status" value="1"/>
</dbReference>
<evidence type="ECO:0000256" key="1">
    <source>
        <dbReference type="ARBA" id="ARBA00022670"/>
    </source>
</evidence>
<sequence length="307" mass="32797">MDQYSSTIINAVEKVKTAVVKIELFKQQKGKEQPVGSGSGFLFSSDGCLFTNSHVVQQAELIKVKMHDGTTHVATLVGQDQDTDLAILKISASDFIPVHMGDSESLATGQLVIAIGNPLGFQHTVTAGVVSALGRTLQGQNGRLMDSMIQTDAALNPGNSGGPLINTDGEAIGVNTATISGAQGLCFAISINIAKDIASQLIRFGKVKRAYLGLVLQQIDIVPKLRTIAEVQNKQALFISDVAKGSPADKAGIQSGDILFSFNDVAIESSDTLFKMLSEEKIGQFQFIGVLRNNYKTEFRVTPIQKN</sequence>
<dbReference type="Proteomes" id="UP000548326">
    <property type="component" value="Unassembled WGS sequence"/>
</dbReference>
<dbReference type="InterPro" id="IPR051201">
    <property type="entry name" value="Chloro_Bact_Ser_Proteases"/>
</dbReference>
<dbReference type="Pfam" id="PF13365">
    <property type="entry name" value="Trypsin_2"/>
    <property type="match status" value="1"/>
</dbReference>
<feature type="domain" description="PDZ" evidence="3">
    <location>
        <begin position="201"/>
        <end position="269"/>
    </location>
</feature>
<dbReference type="EMBL" id="JACHCA010000002">
    <property type="protein sequence ID" value="MBB6126742.1"/>
    <property type="molecule type" value="Genomic_DNA"/>
</dbReference>
<accession>A0A841J8Q6</accession>
<dbReference type="PRINTS" id="PR00834">
    <property type="entry name" value="PROTEASES2C"/>
</dbReference>
<evidence type="ECO:0000256" key="2">
    <source>
        <dbReference type="ARBA" id="ARBA00022801"/>
    </source>
</evidence>
<dbReference type="InterPro" id="IPR001478">
    <property type="entry name" value="PDZ"/>
</dbReference>
<evidence type="ECO:0000313" key="4">
    <source>
        <dbReference type="EMBL" id="MBB6126742.1"/>
    </source>
</evidence>
<dbReference type="Pfam" id="PF13180">
    <property type="entry name" value="PDZ_2"/>
    <property type="match status" value="1"/>
</dbReference>
<dbReference type="RefSeq" id="WP_183585837.1">
    <property type="nucleotide sequence ID" value="NZ_JACHCA010000002.1"/>
</dbReference>
<evidence type="ECO:0000313" key="5">
    <source>
        <dbReference type="Proteomes" id="UP000548326"/>
    </source>
</evidence>
<dbReference type="AlphaFoldDB" id="A0A841J8Q6"/>
<organism evidence="4 5">
    <name type="scientific">Mucilaginibacter lappiensis</name>
    <dbReference type="NCBI Taxonomy" id="354630"/>
    <lineage>
        <taxon>Bacteria</taxon>
        <taxon>Pseudomonadati</taxon>
        <taxon>Bacteroidota</taxon>
        <taxon>Sphingobacteriia</taxon>
        <taxon>Sphingobacteriales</taxon>
        <taxon>Sphingobacteriaceae</taxon>
        <taxon>Mucilaginibacter</taxon>
    </lineage>
</organism>
<dbReference type="SUPFAM" id="SSF50494">
    <property type="entry name" value="Trypsin-like serine proteases"/>
    <property type="match status" value="1"/>
</dbReference>
<dbReference type="InterPro" id="IPR001940">
    <property type="entry name" value="Peptidase_S1C"/>
</dbReference>
<dbReference type="Gene3D" id="2.30.42.10">
    <property type="match status" value="1"/>
</dbReference>
<comment type="caution">
    <text evidence="4">The sequence shown here is derived from an EMBL/GenBank/DDBJ whole genome shotgun (WGS) entry which is preliminary data.</text>
</comment>
<dbReference type="PANTHER" id="PTHR43343:SF3">
    <property type="entry name" value="PROTEASE DO-LIKE 8, CHLOROPLASTIC"/>
    <property type="match status" value="1"/>
</dbReference>
<gene>
    <name evidence="4" type="ORF">HDF22_000847</name>
</gene>
<keyword evidence="2" id="KW-0378">Hydrolase</keyword>
<name>A0A841J8Q6_9SPHI</name>
<dbReference type="GO" id="GO:0004252">
    <property type="term" value="F:serine-type endopeptidase activity"/>
    <property type="evidence" value="ECO:0007669"/>
    <property type="project" value="InterPro"/>
</dbReference>
<dbReference type="InterPro" id="IPR009003">
    <property type="entry name" value="Peptidase_S1_PA"/>
</dbReference>